<dbReference type="PANTHER" id="PTHR11683">
    <property type="entry name" value="MYELIN PROTEOLIPID"/>
    <property type="match status" value="1"/>
</dbReference>
<keyword evidence="1" id="KW-0175">Coiled coil</keyword>
<reference evidence="5" key="1">
    <citation type="submission" date="2012-12" db="EMBL/GenBank/DDBJ databases">
        <authorList>
            <person name="Hellsten U."/>
            <person name="Grimwood J."/>
            <person name="Chapman J.A."/>
            <person name="Shapiro H."/>
            <person name="Aerts A."/>
            <person name="Otillar R.P."/>
            <person name="Terry A.Y."/>
            <person name="Boore J.L."/>
            <person name="Simakov O."/>
            <person name="Marletaz F."/>
            <person name="Cho S.-J."/>
            <person name="Edsinger-Gonzales E."/>
            <person name="Havlak P."/>
            <person name="Kuo D.-H."/>
            <person name="Larsson T."/>
            <person name="Lv J."/>
            <person name="Arendt D."/>
            <person name="Savage R."/>
            <person name="Osoegawa K."/>
            <person name="de Jong P."/>
            <person name="Lindberg D.R."/>
            <person name="Seaver E.C."/>
            <person name="Weisblat D.A."/>
            <person name="Putnam N.H."/>
            <person name="Grigoriev I.V."/>
            <person name="Rokhsar D.S."/>
        </authorList>
    </citation>
    <scope>NUCLEOTIDE SEQUENCE</scope>
    <source>
        <strain evidence="5">I ESC-2004</strain>
    </source>
</reference>
<dbReference type="Proteomes" id="UP000014760">
    <property type="component" value="Unassembled WGS sequence"/>
</dbReference>
<dbReference type="EnsemblMetazoa" id="CapteT218729">
    <property type="protein sequence ID" value="CapteP218729"/>
    <property type="gene ID" value="CapteG218729"/>
</dbReference>
<organism evidence="4 5">
    <name type="scientific">Capitella teleta</name>
    <name type="common">Polychaete worm</name>
    <dbReference type="NCBI Taxonomy" id="283909"/>
    <lineage>
        <taxon>Eukaryota</taxon>
        <taxon>Metazoa</taxon>
        <taxon>Spiralia</taxon>
        <taxon>Lophotrochozoa</taxon>
        <taxon>Annelida</taxon>
        <taxon>Polychaeta</taxon>
        <taxon>Sedentaria</taxon>
        <taxon>Scolecida</taxon>
        <taxon>Capitellidae</taxon>
        <taxon>Capitella</taxon>
    </lineage>
</organism>
<feature type="transmembrane region" description="Helical" evidence="3">
    <location>
        <begin position="6"/>
        <end position="28"/>
    </location>
</feature>
<feature type="coiled-coil region" evidence="1">
    <location>
        <begin position="632"/>
        <end position="706"/>
    </location>
</feature>
<keyword evidence="5" id="KW-1185">Reference proteome</keyword>
<name>X2ANQ3_CAPTE</name>
<dbReference type="PANTHER" id="PTHR11683:SF12">
    <property type="entry name" value="M6, ISOFORM F"/>
    <property type="match status" value="1"/>
</dbReference>
<reference evidence="4" key="3">
    <citation type="submission" date="2015-06" db="UniProtKB">
        <authorList>
            <consortium name="EnsemblMetazoa"/>
        </authorList>
    </citation>
    <scope>IDENTIFICATION</scope>
</reference>
<evidence type="ECO:0000256" key="2">
    <source>
        <dbReference type="SAM" id="MobiDB-lite"/>
    </source>
</evidence>
<feature type="compositionally biased region" description="Polar residues" evidence="2">
    <location>
        <begin position="258"/>
        <end position="274"/>
    </location>
</feature>
<evidence type="ECO:0000256" key="3">
    <source>
        <dbReference type="SAM" id="Phobius"/>
    </source>
</evidence>
<proteinExistence type="predicted"/>
<dbReference type="OMA" id="GIHENMN"/>
<evidence type="ECO:0000313" key="4">
    <source>
        <dbReference type="EnsemblMetazoa" id="CapteP218729"/>
    </source>
</evidence>
<feature type="region of interest" description="Disordered" evidence="2">
    <location>
        <begin position="258"/>
        <end position="320"/>
    </location>
</feature>
<keyword evidence="3" id="KW-1133">Transmembrane helix</keyword>
<feature type="coiled-coil region" evidence="1">
    <location>
        <begin position="375"/>
        <end position="598"/>
    </location>
</feature>
<sequence>MASLTAWVLCMLGVIIFVACLYEALKFLIKQYDLEWVKPVLWMILILHVVLATLFLIVATLCTGETRREIWSNFAAYNLLGRIVKVMVITGAYLLHLLWLFLPAILLIPLAVLVALSLACNYLPDCIDLSDYGVPADIIEKVKPGDIINTIKNIDQDDLERYIQTAENLAIKAIDAAENSPILDNILNTIENKMPSPEKMNEFVDKIVGEIDIEQVLRMIDQVEYGVDTVARNVNKTIDTVADKIDKVTTDIEDKLNATDNDLPSNTTVASSARPQVKNETIVEPIDDDLPEKNEPEVMSPPPDDEPIEEAAEDPLGKAENTSGTVFRKKRGTHNVPIDSYTWIPTKVFPLQLYTFKYNMRYKRDSYHCDCVDSAERYRREADALGEEKNNTRNIQRVEALSEAVQGKAENLTDESNSIISEMNEIARENADVLINSAKEVGSAAVDDAKKTAEEMTQAAEEATKEMTQNLEGEVDKILAQLANATEGLSEEAKVEVEAAMAKLQAASKELVQNAEEAAQNLNQKAKNLGEDVVKEVEQMAAEIQGKAQETAKQVEQTVKDKAEHMKEQIEATAVMLRETARELVEKADEIVLKLQEKGQEAVKKAVEKGEELIEKGKEIVKDVQAKVEDFAENAEENIDIVIDEAKKTVAKAQLMAQVAAKEAQLALAKAEDAARAVALEMDKQAKELAIQAEAAARNAAQMAEKAAKVALEKARAAAVNLDSMLKAAAKGATKLVLQAAKKIKVYAREALRGARLAAGKAAEGAREAAKVFQRAKQEIVRGYEILSMVAEHLGIERRGSTTFCSEAKVFYCNEIEYSRNCVICVFVAAILINLSMVHFLMAMAANWVRLNQQIRAYELRQLMRERDDANRPLYKVSDEGSVVAVSEM</sequence>
<dbReference type="AlphaFoldDB" id="X2ANQ3"/>
<keyword evidence="3" id="KW-0812">Transmembrane</keyword>
<keyword evidence="3" id="KW-0472">Membrane</keyword>
<feature type="transmembrane region" description="Helical" evidence="3">
    <location>
        <begin position="97"/>
        <end position="119"/>
    </location>
</feature>
<evidence type="ECO:0000256" key="1">
    <source>
        <dbReference type="SAM" id="Coils"/>
    </source>
</evidence>
<dbReference type="InterPro" id="IPR001614">
    <property type="entry name" value="Myelin_PLP"/>
</dbReference>
<dbReference type="Gene3D" id="1.20.5.1230">
    <property type="entry name" value="Apolipoprotein A-I"/>
    <property type="match status" value="1"/>
</dbReference>
<dbReference type="EMBL" id="AMQN01000402">
    <property type="status" value="NOT_ANNOTATED_CDS"/>
    <property type="molecule type" value="Genomic_DNA"/>
</dbReference>
<dbReference type="OrthoDB" id="9993736at2759"/>
<dbReference type="Pfam" id="PF01275">
    <property type="entry name" value="Myelin_PLP"/>
    <property type="match status" value="1"/>
</dbReference>
<feature type="transmembrane region" description="Helical" evidence="3">
    <location>
        <begin position="40"/>
        <end position="58"/>
    </location>
</feature>
<dbReference type="HOGENOM" id="CLU_324731_0_0_1"/>
<protein>
    <submittedName>
        <fullName evidence="4">Uncharacterized protein</fullName>
    </submittedName>
</protein>
<feature type="compositionally biased region" description="Acidic residues" evidence="2">
    <location>
        <begin position="303"/>
        <end position="313"/>
    </location>
</feature>
<dbReference type="GO" id="GO:0031175">
    <property type="term" value="P:neuron projection development"/>
    <property type="evidence" value="ECO:0007669"/>
    <property type="project" value="TreeGrafter"/>
</dbReference>
<dbReference type="SUPFAM" id="SSF58113">
    <property type="entry name" value="Apolipoprotein A-I"/>
    <property type="match status" value="1"/>
</dbReference>
<evidence type="ECO:0000313" key="5">
    <source>
        <dbReference type="Proteomes" id="UP000014760"/>
    </source>
</evidence>
<feature type="transmembrane region" description="Helical" evidence="3">
    <location>
        <begin position="826"/>
        <end position="849"/>
    </location>
</feature>
<reference evidence="5" key="2">
    <citation type="journal article" date="2013" name="Nature">
        <title>Insights into bilaterian evolution from three spiralian genomes.</title>
        <authorList>
            <person name="Simakov O."/>
            <person name="Marletaz F."/>
            <person name="Cho S.J."/>
            <person name="Edsinger-Gonzales E."/>
            <person name="Havlak P."/>
            <person name="Hellsten U."/>
            <person name="Kuo D.H."/>
            <person name="Larsson T."/>
            <person name="Lv J."/>
            <person name="Arendt D."/>
            <person name="Savage R."/>
            <person name="Osoegawa K."/>
            <person name="de Jong P."/>
            <person name="Grimwood J."/>
            <person name="Chapman J.A."/>
            <person name="Shapiro H."/>
            <person name="Aerts A."/>
            <person name="Otillar R.P."/>
            <person name="Terry A.Y."/>
            <person name="Boore J.L."/>
            <person name="Grigoriev I.V."/>
            <person name="Lindberg D.R."/>
            <person name="Seaver E.C."/>
            <person name="Weisblat D.A."/>
            <person name="Putnam N.H."/>
            <person name="Rokhsar D.S."/>
        </authorList>
    </citation>
    <scope>NUCLEOTIDE SEQUENCE</scope>
    <source>
        <strain evidence="5">I ESC-2004</strain>
    </source>
</reference>
<accession>X2ANQ3</accession>
<dbReference type="GO" id="GO:0005886">
    <property type="term" value="C:plasma membrane"/>
    <property type="evidence" value="ECO:0007669"/>
    <property type="project" value="TreeGrafter"/>
</dbReference>